<dbReference type="AlphaFoldDB" id="A0A0F9HA78"/>
<accession>A0A0F9HA78</accession>
<reference evidence="1" key="1">
    <citation type="journal article" date="2015" name="Nature">
        <title>Complex archaea that bridge the gap between prokaryotes and eukaryotes.</title>
        <authorList>
            <person name="Spang A."/>
            <person name="Saw J.H."/>
            <person name="Jorgensen S.L."/>
            <person name="Zaremba-Niedzwiedzka K."/>
            <person name="Martijn J."/>
            <person name="Lind A.E."/>
            <person name="van Eijk R."/>
            <person name="Schleper C."/>
            <person name="Guy L."/>
            <person name="Ettema T.J."/>
        </authorList>
    </citation>
    <scope>NUCLEOTIDE SEQUENCE</scope>
</reference>
<organism evidence="1">
    <name type="scientific">marine sediment metagenome</name>
    <dbReference type="NCBI Taxonomy" id="412755"/>
    <lineage>
        <taxon>unclassified sequences</taxon>
        <taxon>metagenomes</taxon>
        <taxon>ecological metagenomes</taxon>
    </lineage>
</organism>
<protein>
    <submittedName>
        <fullName evidence="1">Uncharacterized protein</fullName>
    </submittedName>
</protein>
<comment type="caution">
    <text evidence="1">The sequence shown here is derived from an EMBL/GenBank/DDBJ whole genome shotgun (WGS) entry which is preliminary data.</text>
</comment>
<name>A0A0F9HA78_9ZZZZ</name>
<evidence type="ECO:0000313" key="1">
    <source>
        <dbReference type="EMBL" id="KKL78600.1"/>
    </source>
</evidence>
<feature type="non-terminal residue" evidence="1">
    <location>
        <position position="94"/>
    </location>
</feature>
<proteinExistence type="predicted"/>
<gene>
    <name evidence="1" type="ORF">LCGC14_2023190</name>
</gene>
<dbReference type="EMBL" id="LAZR01023408">
    <property type="protein sequence ID" value="KKL78600.1"/>
    <property type="molecule type" value="Genomic_DNA"/>
</dbReference>
<sequence length="94" mass="10857">MRQKLELTGQTFGRLKVLKFDSIKRTGLYWDCCCKCGNKKTIRVDHLTSGETVSCGCYRAENNSVLMKDRIKVRDFSGKRYGKLVVLNFNRKNS</sequence>